<dbReference type="PANTHER" id="PTHR43525:SF1">
    <property type="entry name" value="PROTEIN MALY"/>
    <property type="match status" value="1"/>
</dbReference>
<evidence type="ECO:0000256" key="2">
    <source>
        <dbReference type="ARBA" id="ARBA00022898"/>
    </source>
</evidence>
<dbReference type="CDD" id="cd00609">
    <property type="entry name" value="AAT_like"/>
    <property type="match status" value="1"/>
</dbReference>
<dbReference type="InterPro" id="IPR015421">
    <property type="entry name" value="PyrdxlP-dep_Trfase_major"/>
</dbReference>
<keyword evidence="2" id="KW-0663">Pyridoxal phosphate</keyword>
<keyword evidence="8" id="KW-1185">Reference proteome</keyword>
<evidence type="ECO:0000256" key="4">
    <source>
        <dbReference type="ARBA" id="ARBA00037974"/>
    </source>
</evidence>
<dbReference type="Proteomes" id="UP001236507">
    <property type="component" value="Unassembled WGS sequence"/>
</dbReference>
<dbReference type="PANTHER" id="PTHR43525">
    <property type="entry name" value="PROTEIN MALY"/>
    <property type="match status" value="1"/>
</dbReference>
<protein>
    <recommendedName>
        <fullName evidence="5">Aminotransferase</fullName>
        <ecNumber evidence="5">2.6.1.-</ecNumber>
    </recommendedName>
</protein>
<evidence type="ECO:0000256" key="1">
    <source>
        <dbReference type="ARBA" id="ARBA00001933"/>
    </source>
</evidence>
<proteinExistence type="inferred from homology"/>
<dbReference type="Gene3D" id="3.90.1150.10">
    <property type="entry name" value="Aspartate Aminotransferase, domain 1"/>
    <property type="match status" value="1"/>
</dbReference>
<keyword evidence="5 7" id="KW-0032">Aminotransferase</keyword>
<dbReference type="EC" id="2.6.1.-" evidence="5"/>
<comment type="caution">
    <text evidence="7">The sequence shown here is derived from an EMBL/GenBank/DDBJ whole genome shotgun (WGS) entry which is preliminary data.</text>
</comment>
<organism evidence="7 8">
    <name type="scientific">Flectobacillus roseus</name>
    <dbReference type="NCBI Taxonomy" id="502259"/>
    <lineage>
        <taxon>Bacteria</taxon>
        <taxon>Pseudomonadati</taxon>
        <taxon>Bacteroidota</taxon>
        <taxon>Cytophagia</taxon>
        <taxon>Cytophagales</taxon>
        <taxon>Flectobacillaceae</taxon>
        <taxon>Flectobacillus</taxon>
    </lineage>
</organism>
<keyword evidence="3" id="KW-0456">Lyase</keyword>
<dbReference type="InterPro" id="IPR004839">
    <property type="entry name" value="Aminotransferase_I/II_large"/>
</dbReference>
<evidence type="ECO:0000313" key="7">
    <source>
        <dbReference type="EMBL" id="MDI9858197.1"/>
    </source>
</evidence>
<comment type="similarity">
    <text evidence="5">Belongs to the class-I pyridoxal-phosphate-dependent aminotransferase family.</text>
</comment>
<dbReference type="InterPro" id="IPR051798">
    <property type="entry name" value="Class-II_PLP-Dep_Aminotrans"/>
</dbReference>
<dbReference type="RefSeq" id="WP_283343447.1">
    <property type="nucleotide sequence ID" value="NZ_JASHIF010000002.1"/>
</dbReference>
<dbReference type="EMBL" id="JASHIF010000002">
    <property type="protein sequence ID" value="MDI9858197.1"/>
    <property type="molecule type" value="Genomic_DNA"/>
</dbReference>
<evidence type="ECO:0000256" key="5">
    <source>
        <dbReference type="RuleBase" id="RU000481"/>
    </source>
</evidence>
<dbReference type="PROSITE" id="PS00105">
    <property type="entry name" value="AA_TRANSFER_CLASS_1"/>
    <property type="match status" value="1"/>
</dbReference>
<evidence type="ECO:0000313" key="8">
    <source>
        <dbReference type="Proteomes" id="UP001236507"/>
    </source>
</evidence>
<evidence type="ECO:0000259" key="6">
    <source>
        <dbReference type="Pfam" id="PF00155"/>
    </source>
</evidence>
<name>A0ABT6Y3P9_9BACT</name>
<feature type="domain" description="Aminotransferase class I/classII large" evidence="6">
    <location>
        <begin position="28"/>
        <end position="379"/>
    </location>
</feature>
<dbReference type="Gene3D" id="3.40.640.10">
    <property type="entry name" value="Type I PLP-dependent aspartate aminotransferase-like (Major domain)"/>
    <property type="match status" value="1"/>
</dbReference>
<dbReference type="InterPro" id="IPR015422">
    <property type="entry name" value="PyrdxlP-dep_Trfase_small"/>
</dbReference>
<evidence type="ECO:0000256" key="3">
    <source>
        <dbReference type="ARBA" id="ARBA00023239"/>
    </source>
</evidence>
<keyword evidence="5" id="KW-0808">Transferase</keyword>
<sequence length="389" mass="42659">MFDDSTVNVGILKERAYNLRWATVPEGVIPLTAADPDFPSAPQIADALTKFIKDRYLCYGPPEGLPQFKESVAQFFHNKRNVPAKPEFTFPVDSAAFGIYVICKAFLEKGDEAIIFNPVDFLFKYSIETVGASAISYGIPPGQEFVDFWELETLITPKTKMICLCNPLNPTGKVFTPEELRILGEVACKHNLIILSDEIWSDIVYHPYTFTSIASLDESIRQRTIIVTGYSKSYGLAGLRIGSLVAFNQNHADTLFRASLHQSTVHGANVLGQIAATTALNECGPWLEGFIQHLQQMRDLCVSELNASKGVSCIAPQGCYVAFADITATGKTSAEIQAYLLETAKVAVVPGLPQWFGTGAEGYIRLSFATSNGILSNALNYIKTALNYL</sequence>
<dbReference type="InterPro" id="IPR004838">
    <property type="entry name" value="NHTrfase_class1_PyrdxlP-BS"/>
</dbReference>
<accession>A0ABT6Y3P9</accession>
<gene>
    <name evidence="7" type="ORF">QM524_03135</name>
</gene>
<dbReference type="SUPFAM" id="SSF53383">
    <property type="entry name" value="PLP-dependent transferases"/>
    <property type="match status" value="1"/>
</dbReference>
<dbReference type="GO" id="GO:0008483">
    <property type="term" value="F:transaminase activity"/>
    <property type="evidence" value="ECO:0007669"/>
    <property type="project" value="UniProtKB-KW"/>
</dbReference>
<comment type="cofactor">
    <cofactor evidence="1 5">
        <name>pyridoxal 5'-phosphate</name>
        <dbReference type="ChEBI" id="CHEBI:597326"/>
    </cofactor>
</comment>
<dbReference type="InterPro" id="IPR015424">
    <property type="entry name" value="PyrdxlP-dep_Trfase"/>
</dbReference>
<comment type="similarity">
    <text evidence="4">Belongs to the class-II pyridoxal-phosphate-dependent aminotransferase family. MalY/PatB cystathionine beta-lyase subfamily.</text>
</comment>
<dbReference type="Pfam" id="PF00155">
    <property type="entry name" value="Aminotran_1_2"/>
    <property type="match status" value="1"/>
</dbReference>
<reference evidence="7 8" key="1">
    <citation type="submission" date="2023-05" db="EMBL/GenBank/DDBJ databases">
        <title>Novel species of genus Flectobacillus isolated from stream in China.</title>
        <authorList>
            <person name="Lu H."/>
        </authorList>
    </citation>
    <scope>NUCLEOTIDE SEQUENCE [LARGE SCALE GENOMIC DNA]</scope>
    <source>
        <strain evidence="7 8">KCTC 42575</strain>
    </source>
</reference>